<dbReference type="CDD" id="cd05403">
    <property type="entry name" value="NT_KNTase_like"/>
    <property type="match status" value="1"/>
</dbReference>
<dbReference type="SUPFAM" id="SSF81301">
    <property type="entry name" value="Nucleotidyltransferase"/>
    <property type="match status" value="1"/>
</dbReference>
<dbReference type="Gene3D" id="3.30.460.10">
    <property type="entry name" value="Beta Polymerase, domain 2"/>
    <property type="match status" value="1"/>
</dbReference>
<proteinExistence type="predicted"/>
<reference evidence="3" key="1">
    <citation type="submission" date="2011-04" db="EMBL/GenBank/DDBJ databases">
        <title>The complete genome of Thermodesulfatator indicus DSM 15286.</title>
        <authorList>
            <person name="Lucas S."/>
            <person name="Copeland A."/>
            <person name="Lapidus A."/>
            <person name="Bruce D."/>
            <person name="Goodwin L."/>
            <person name="Pitluck S."/>
            <person name="Peters L."/>
            <person name="Kyrpides N."/>
            <person name="Mavromatis K."/>
            <person name="Pagani I."/>
            <person name="Ivanova N."/>
            <person name="Saunders L."/>
            <person name="Detter J.C."/>
            <person name="Tapia R."/>
            <person name="Han C."/>
            <person name="Land M."/>
            <person name="Hauser L."/>
            <person name="Markowitz V."/>
            <person name="Cheng J.-F."/>
            <person name="Hugenholtz P."/>
            <person name="Woyke T."/>
            <person name="Wu D."/>
            <person name="Spring S."/>
            <person name="Schroeder M."/>
            <person name="Brambilla E."/>
            <person name="Klenk H.-P."/>
            <person name="Eisen J.A."/>
        </authorList>
    </citation>
    <scope>NUCLEOTIDE SEQUENCE [LARGE SCALE GENOMIC DNA]</scope>
    <source>
        <strain evidence="3">DSM 15286 / JCM 11887 / CIR29812</strain>
    </source>
</reference>
<dbReference type="AlphaFoldDB" id="F8A9T5"/>
<evidence type="ECO:0000313" key="3">
    <source>
        <dbReference type="Proteomes" id="UP000006793"/>
    </source>
</evidence>
<name>F8A9T5_THEID</name>
<keyword evidence="3" id="KW-1185">Reference proteome</keyword>
<feature type="domain" description="Polymerase nucleotidyl transferase" evidence="1">
    <location>
        <begin position="12"/>
        <end position="92"/>
    </location>
</feature>
<dbReference type="RefSeq" id="WP_013908765.1">
    <property type="nucleotide sequence ID" value="NC_015681.1"/>
</dbReference>
<dbReference type="EMBL" id="CP002683">
    <property type="protein sequence ID" value="AEH46029.1"/>
    <property type="molecule type" value="Genomic_DNA"/>
</dbReference>
<dbReference type="InParanoid" id="F8A9T5"/>
<gene>
    <name evidence="2" type="ordered locus">Thein_2181</name>
</gene>
<organism evidence="2 3">
    <name type="scientific">Thermodesulfatator indicus (strain DSM 15286 / JCM 11887 / CIR29812)</name>
    <dbReference type="NCBI Taxonomy" id="667014"/>
    <lineage>
        <taxon>Bacteria</taxon>
        <taxon>Pseudomonadati</taxon>
        <taxon>Thermodesulfobacteriota</taxon>
        <taxon>Thermodesulfobacteria</taxon>
        <taxon>Thermodesulfobacteriales</taxon>
        <taxon>Thermodesulfatatoraceae</taxon>
        <taxon>Thermodesulfatator</taxon>
    </lineage>
</organism>
<evidence type="ECO:0000313" key="2">
    <source>
        <dbReference type="EMBL" id="AEH46029.1"/>
    </source>
</evidence>
<dbReference type="eggNOG" id="COG1669">
    <property type="taxonomic scope" value="Bacteria"/>
</dbReference>
<dbReference type="OrthoDB" id="9803128at2"/>
<protein>
    <submittedName>
        <fullName evidence="2">DNA polymerase beta domain protein region</fullName>
    </submittedName>
</protein>
<sequence length="97" mass="11441">MADTDKWAQKLKDLLNEFCKKNNLKEVEIFLFGSRAWGRPMRASDFDLVVKGQSQLASLLREFLEESTFPYEVDVVLWEELSDELRQKILTEGEKWI</sequence>
<dbReference type="STRING" id="667014.Thein_2181"/>
<dbReference type="PaxDb" id="667014-Thein_2181"/>
<dbReference type="Proteomes" id="UP000006793">
    <property type="component" value="Chromosome"/>
</dbReference>
<reference evidence="2 3" key="2">
    <citation type="journal article" date="2012" name="Stand. Genomic Sci.">
        <title>Complete genome sequence of the thermophilic sulfate-reducing ocean bacterium Thermodesulfatator indicus type strain (CIR29812(T)).</title>
        <authorList>
            <person name="Anderson I."/>
            <person name="Saunders E."/>
            <person name="Lapidus A."/>
            <person name="Nolan M."/>
            <person name="Lucas S."/>
            <person name="Tice H."/>
            <person name="Del Rio T.G."/>
            <person name="Cheng J.F."/>
            <person name="Han C."/>
            <person name="Tapia R."/>
            <person name="Goodwin L.A."/>
            <person name="Pitluck S."/>
            <person name="Liolios K."/>
            <person name="Mavromatis K."/>
            <person name="Pagani I."/>
            <person name="Ivanova N."/>
            <person name="Mikhailova N."/>
            <person name="Pati A."/>
            <person name="Chen A."/>
            <person name="Palaniappan K."/>
            <person name="Land M."/>
            <person name="Hauser L."/>
            <person name="Jeffries C.D."/>
            <person name="Chang Y.J."/>
            <person name="Brambilla E.M."/>
            <person name="Rohde M."/>
            <person name="Spring S."/>
            <person name="Goker M."/>
            <person name="Detter J.C."/>
            <person name="Woyke T."/>
            <person name="Bristow J."/>
            <person name="Eisen J.A."/>
            <person name="Markowitz V."/>
            <person name="Hugenholtz P."/>
            <person name="Kyrpides N.C."/>
            <person name="Klenk H.P."/>
        </authorList>
    </citation>
    <scope>NUCLEOTIDE SEQUENCE [LARGE SCALE GENOMIC DNA]</scope>
    <source>
        <strain evidence="3">DSM 15286 / JCM 11887 / CIR29812</strain>
    </source>
</reference>
<dbReference type="InterPro" id="IPR043519">
    <property type="entry name" value="NT_sf"/>
</dbReference>
<dbReference type="InterPro" id="IPR002934">
    <property type="entry name" value="Polymerase_NTP_transf_dom"/>
</dbReference>
<dbReference type="KEGG" id="tid:Thein_2181"/>
<dbReference type="Pfam" id="PF01909">
    <property type="entry name" value="NTP_transf_2"/>
    <property type="match status" value="1"/>
</dbReference>
<dbReference type="HOGENOM" id="CLU_130257_5_2_0"/>
<accession>F8A9T5</accession>
<evidence type="ECO:0000259" key="1">
    <source>
        <dbReference type="Pfam" id="PF01909"/>
    </source>
</evidence>